<evidence type="ECO:0000256" key="9">
    <source>
        <dbReference type="SAM" id="Phobius"/>
    </source>
</evidence>
<evidence type="ECO:0000256" key="8">
    <source>
        <dbReference type="ARBA" id="ARBA00023319"/>
    </source>
</evidence>
<evidence type="ECO:0000256" key="2">
    <source>
        <dbReference type="ARBA" id="ARBA00022692"/>
    </source>
</evidence>
<keyword evidence="8" id="KW-0393">Immunoglobulin domain</keyword>
<reference evidence="12 13" key="1">
    <citation type="submission" date="2021-05" db="EMBL/GenBank/DDBJ databases">
        <authorList>
            <person name="Zahm M."/>
            <person name="Klopp C."/>
            <person name="Cabau C."/>
            <person name="Kuhl H."/>
            <person name="Suciu R."/>
            <person name="Ciorpac M."/>
            <person name="Holostenco D."/>
            <person name="Gessner J."/>
            <person name="Wuertz S."/>
            <person name="Hohne C."/>
            <person name="Stock M."/>
            <person name="Gislard M."/>
            <person name="Lluch J."/>
            <person name="Milhes M."/>
            <person name="Lampietro C."/>
            <person name="Lopez Roques C."/>
            <person name="Donnadieu C."/>
            <person name="Du K."/>
            <person name="Schartl M."/>
            <person name="Guiguen Y."/>
        </authorList>
    </citation>
    <scope>NUCLEOTIDE SEQUENCE [LARGE SCALE GENOMIC DNA]</scope>
    <source>
        <strain evidence="12">Hh-F2</strain>
        <tissue evidence="12">Blood</tissue>
    </source>
</reference>
<dbReference type="InterPro" id="IPR047164">
    <property type="entry name" value="OX2G-like"/>
</dbReference>
<dbReference type="SMART" id="SM00409">
    <property type="entry name" value="IG"/>
    <property type="match status" value="3"/>
</dbReference>
<sequence>MFTKHKGTLGVSLCQYLIVSLILVSQLQAKVITQGNITAILDQPLTIRCNVTIETGTVVKQVRWQKNPDESIASNNQNNNAVVSEEYRGRVNISLYRPQTTSITFNHMTVTDEGCYTCLFDTYPEGEYHEQTCISITVQVKTEGNVTADVGQPVTLKCYYGIPKSVQQVRWKMLQNNKLEDLASYNIRFGDNIKDKFKDRFSINPGLSNTAISIKTVTLDDEACYLCEFDIFPDGAKNGSTCLTVYVLPKPKLHVKRLQDGIQANCTASAKPAPDITWNITGGNNTENVTTTSEMLPTGITLVVSSLFVQNNVSEDDIICMVRHPGLESPITVSMSDQGAGGRNILIAVMVCTALIVFGLCVCLWRCLVRTDD</sequence>
<evidence type="ECO:0000313" key="12">
    <source>
        <dbReference type="EMBL" id="KAK6485628.1"/>
    </source>
</evidence>
<dbReference type="PANTHER" id="PTHR46841:SF4">
    <property type="entry name" value="SC:D189"/>
    <property type="match status" value="1"/>
</dbReference>
<keyword evidence="5 9" id="KW-0472">Membrane</keyword>
<organism evidence="12 13">
    <name type="scientific">Huso huso</name>
    <name type="common">Beluga</name>
    <name type="synonym">Acipenser huso</name>
    <dbReference type="NCBI Taxonomy" id="61971"/>
    <lineage>
        <taxon>Eukaryota</taxon>
        <taxon>Metazoa</taxon>
        <taxon>Chordata</taxon>
        <taxon>Craniata</taxon>
        <taxon>Vertebrata</taxon>
        <taxon>Euteleostomi</taxon>
        <taxon>Actinopterygii</taxon>
        <taxon>Chondrostei</taxon>
        <taxon>Acipenseriformes</taxon>
        <taxon>Acipenseridae</taxon>
        <taxon>Huso</taxon>
    </lineage>
</organism>
<feature type="domain" description="Ig-like" evidence="11">
    <location>
        <begin position="20"/>
        <end position="135"/>
    </location>
</feature>
<evidence type="ECO:0000256" key="1">
    <source>
        <dbReference type="ARBA" id="ARBA00004167"/>
    </source>
</evidence>
<keyword evidence="4 9" id="KW-1133">Transmembrane helix</keyword>
<evidence type="ECO:0000313" key="13">
    <source>
        <dbReference type="Proteomes" id="UP001369086"/>
    </source>
</evidence>
<dbReference type="SMART" id="SM00406">
    <property type="entry name" value="IGv"/>
    <property type="match status" value="2"/>
</dbReference>
<dbReference type="InterPro" id="IPR013106">
    <property type="entry name" value="Ig_V-set"/>
</dbReference>
<feature type="chain" id="PRO_5045240233" evidence="10">
    <location>
        <begin position="30"/>
        <end position="373"/>
    </location>
</feature>
<protein>
    <submittedName>
        <fullName evidence="12">OX-2 membrane glycoprotein-like</fullName>
    </submittedName>
</protein>
<name>A0ABR0ZLE5_HUSHU</name>
<feature type="transmembrane region" description="Helical" evidence="9">
    <location>
        <begin position="345"/>
        <end position="368"/>
    </location>
</feature>
<dbReference type="InterPro" id="IPR036179">
    <property type="entry name" value="Ig-like_dom_sf"/>
</dbReference>
<keyword evidence="3 10" id="KW-0732">Signal</keyword>
<dbReference type="Proteomes" id="UP001369086">
    <property type="component" value="Unassembled WGS sequence"/>
</dbReference>
<feature type="signal peptide" evidence="10">
    <location>
        <begin position="1"/>
        <end position="29"/>
    </location>
</feature>
<dbReference type="PANTHER" id="PTHR46841">
    <property type="entry name" value="OX-2 MEMBRANE GLYCOPROTEIN"/>
    <property type="match status" value="1"/>
</dbReference>
<keyword evidence="13" id="KW-1185">Reference proteome</keyword>
<evidence type="ECO:0000259" key="11">
    <source>
        <dbReference type="PROSITE" id="PS50835"/>
    </source>
</evidence>
<dbReference type="InterPro" id="IPR013151">
    <property type="entry name" value="Immunoglobulin_dom"/>
</dbReference>
<keyword evidence="7" id="KW-0325">Glycoprotein</keyword>
<keyword evidence="2 9" id="KW-0812">Transmembrane</keyword>
<proteinExistence type="predicted"/>
<dbReference type="Gene3D" id="2.60.40.10">
    <property type="entry name" value="Immunoglobulins"/>
    <property type="match status" value="3"/>
</dbReference>
<evidence type="ECO:0000256" key="7">
    <source>
        <dbReference type="ARBA" id="ARBA00023180"/>
    </source>
</evidence>
<keyword evidence="6" id="KW-1015">Disulfide bond</keyword>
<evidence type="ECO:0000256" key="4">
    <source>
        <dbReference type="ARBA" id="ARBA00022989"/>
    </source>
</evidence>
<feature type="domain" description="Ig-like" evidence="11">
    <location>
        <begin position="251"/>
        <end position="334"/>
    </location>
</feature>
<dbReference type="Pfam" id="PF00047">
    <property type="entry name" value="ig"/>
    <property type="match status" value="1"/>
</dbReference>
<dbReference type="InterPro" id="IPR003599">
    <property type="entry name" value="Ig_sub"/>
</dbReference>
<dbReference type="Pfam" id="PF08205">
    <property type="entry name" value="C2-set_2"/>
    <property type="match status" value="1"/>
</dbReference>
<dbReference type="InterPro" id="IPR013162">
    <property type="entry name" value="CD80_C2-set"/>
</dbReference>
<evidence type="ECO:0000256" key="3">
    <source>
        <dbReference type="ARBA" id="ARBA00022729"/>
    </source>
</evidence>
<dbReference type="SUPFAM" id="SSF48726">
    <property type="entry name" value="Immunoglobulin"/>
    <property type="match status" value="3"/>
</dbReference>
<evidence type="ECO:0000256" key="6">
    <source>
        <dbReference type="ARBA" id="ARBA00023157"/>
    </source>
</evidence>
<evidence type="ECO:0000256" key="10">
    <source>
        <dbReference type="SAM" id="SignalP"/>
    </source>
</evidence>
<evidence type="ECO:0000256" key="5">
    <source>
        <dbReference type="ARBA" id="ARBA00023136"/>
    </source>
</evidence>
<dbReference type="InterPro" id="IPR007110">
    <property type="entry name" value="Ig-like_dom"/>
</dbReference>
<dbReference type="InterPro" id="IPR013783">
    <property type="entry name" value="Ig-like_fold"/>
</dbReference>
<dbReference type="PROSITE" id="PS50835">
    <property type="entry name" value="IG_LIKE"/>
    <property type="match status" value="2"/>
</dbReference>
<comment type="caution">
    <text evidence="12">The sequence shown here is derived from an EMBL/GenBank/DDBJ whole genome shotgun (WGS) entry which is preliminary data.</text>
</comment>
<gene>
    <name evidence="12" type="ORF">HHUSO_G11458</name>
</gene>
<comment type="subcellular location">
    <subcellularLocation>
        <location evidence="1">Membrane</location>
        <topology evidence="1">Single-pass membrane protein</topology>
    </subcellularLocation>
</comment>
<dbReference type="Pfam" id="PF07686">
    <property type="entry name" value="V-set"/>
    <property type="match status" value="1"/>
</dbReference>
<accession>A0ABR0ZLE5</accession>
<dbReference type="EMBL" id="JAHFZB010000009">
    <property type="protein sequence ID" value="KAK6485628.1"/>
    <property type="molecule type" value="Genomic_DNA"/>
</dbReference>